<keyword evidence="3" id="KW-1185">Reference proteome</keyword>
<dbReference type="Proteomes" id="UP000659904">
    <property type="component" value="Unassembled WGS sequence"/>
</dbReference>
<protein>
    <submittedName>
        <fullName evidence="2">Uncharacterized protein</fullName>
    </submittedName>
</protein>
<organism evidence="2 3">
    <name type="scientific">Catellatospora citrea</name>
    <dbReference type="NCBI Taxonomy" id="53366"/>
    <lineage>
        <taxon>Bacteria</taxon>
        <taxon>Bacillati</taxon>
        <taxon>Actinomycetota</taxon>
        <taxon>Actinomycetes</taxon>
        <taxon>Micromonosporales</taxon>
        <taxon>Micromonosporaceae</taxon>
        <taxon>Catellatospora</taxon>
    </lineage>
</organism>
<evidence type="ECO:0000313" key="3">
    <source>
        <dbReference type="Proteomes" id="UP000659904"/>
    </source>
</evidence>
<sequence length="153" mass="16985">MRTTVAKTTRAAVAPARWRITILLWLRAVVRRVTAGYPRRAKGWMPAPLGAPCTDMRRTVVAAEQFRRGLPVWAYIAKAWLPATIAEIDGSSVLVTYRIPGREEMSLETVHNLHLAPRAAHPTIQDGVGQRKRAQRHGTPASTPHSRTPAHMS</sequence>
<comment type="caution">
    <text evidence="2">The sequence shown here is derived from an EMBL/GenBank/DDBJ whole genome shotgun (WGS) entry which is preliminary data.</text>
</comment>
<dbReference type="EMBL" id="BONH01000047">
    <property type="protein sequence ID" value="GIG02087.1"/>
    <property type="molecule type" value="Genomic_DNA"/>
</dbReference>
<name>A0A8J3P394_9ACTN</name>
<reference evidence="2 3" key="1">
    <citation type="submission" date="2021-01" db="EMBL/GenBank/DDBJ databases">
        <title>Whole genome shotgun sequence of Catellatospora citrea NBRC 14495.</title>
        <authorList>
            <person name="Komaki H."/>
            <person name="Tamura T."/>
        </authorList>
    </citation>
    <scope>NUCLEOTIDE SEQUENCE [LARGE SCALE GENOMIC DNA]</scope>
    <source>
        <strain evidence="2 3">NBRC 14495</strain>
    </source>
</reference>
<evidence type="ECO:0000256" key="1">
    <source>
        <dbReference type="SAM" id="MobiDB-lite"/>
    </source>
</evidence>
<dbReference type="AlphaFoldDB" id="A0A8J3P394"/>
<feature type="region of interest" description="Disordered" evidence="1">
    <location>
        <begin position="118"/>
        <end position="153"/>
    </location>
</feature>
<proteinExistence type="predicted"/>
<evidence type="ECO:0000313" key="2">
    <source>
        <dbReference type="EMBL" id="GIG02087.1"/>
    </source>
</evidence>
<accession>A0A8J3P394</accession>
<gene>
    <name evidence="2" type="ORF">Cci01nite_71800</name>
</gene>